<proteinExistence type="predicted"/>
<reference evidence="1" key="2">
    <citation type="submission" date="2015-06" db="UniProtKB">
        <authorList>
            <consortium name="EnsemblProtists"/>
        </authorList>
    </citation>
    <scope>IDENTIFICATION</scope>
    <source>
        <strain evidence="1">Emoy2</strain>
    </source>
</reference>
<dbReference type="Proteomes" id="UP000011713">
    <property type="component" value="Unassembled WGS sequence"/>
</dbReference>
<name>M4BFF1_HYAAE</name>
<accession>M4BFF1</accession>
<protein>
    <submittedName>
        <fullName evidence="1">Uncharacterized protein</fullName>
    </submittedName>
</protein>
<organism evidence="1 2">
    <name type="scientific">Hyaloperonospora arabidopsidis (strain Emoy2)</name>
    <name type="common">Downy mildew agent</name>
    <name type="synonym">Peronospora arabidopsidis</name>
    <dbReference type="NCBI Taxonomy" id="559515"/>
    <lineage>
        <taxon>Eukaryota</taxon>
        <taxon>Sar</taxon>
        <taxon>Stramenopiles</taxon>
        <taxon>Oomycota</taxon>
        <taxon>Peronosporomycetes</taxon>
        <taxon>Peronosporales</taxon>
        <taxon>Peronosporaceae</taxon>
        <taxon>Hyaloperonospora</taxon>
    </lineage>
</organism>
<sequence>MGACFPIVPLSKRLDFVIRRDETLNIGHQLGAWHPDVMRRRIATPVDEVARSLPLHGTVVQDTLHDKALNTMGVHYRLLWRRKYQVRSAYHTLSWRSSSTTASSVRYVMTSIMRVMQVARVRRWYSFFVSIGRKTDQNTRSSSWRTSGELSYTCQAIVSSSRDRVTSDETSDSGP</sequence>
<evidence type="ECO:0000313" key="1">
    <source>
        <dbReference type="EnsemblProtists" id="HpaP805020"/>
    </source>
</evidence>
<dbReference type="AlphaFoldDB" id="M4BFF1"/>
<evidence type="ECO:0000313" key="2">
    <source>
        <dbReference type="Proteomes" id="UP000011713"/>
    </source>
</evidence>
<dbReference type="EnsemblProtists" id="HpaT805020">
    <property type="protein sequence ID" value="HpaP805020"/>
    <property type="gene ID" value="HpaG805020"/>
</dbReference>
<dbReference type="HOGENOM" id="CLU_114324_0_0_1"/>
<keyword evidence="2" id="KW-1185">Reference proteome</keyword>
<reference evidence="2" key="1">
    <citation type="journal article" date="2010" name="Science">
        <title>Signatures of adaptation to obligate biotrophy in the Hyaloperonospora arabidopsidis genome.</title>
        <authorList>
            <person name="Baxter L."/>
            <person name="Tripathy S."/>
            <person name="Ishaque N."/>
            <person name="Boot N."/>
            <person name="Cabral A."/>
            <person name="Kemen E."/>
            <person name="Thines M."/>
            <person name="Ah-Fong A."/>
            <person name="Anderson R."/>
            <person name="Badejoko W."/>
            <person name="Bittner-Eddy P."/>
            <person name="Boore J.L."/>
            <person name="Chibucos M.C."/>
            <person name="Coates M."/>
            <person name="Dehal P."/>
            <person name="Delehaunty K."/>
            <person name="Dong S."/>
            <person name="Downton P."/>
            <person name="Dumas B."/>
            <person name="Fabro G."/>
            <person name="Fronick C."/>
            <person name="Fuerstenberg S.I."/>
            <person name="Fulton L."/>
            <person name="Gaulin E."/>
            <person name="Govers F."/>
            <person name="Hughes L."/>
            <person name="Humphray S."/>
            <person name="Jiang R.H."/>
            <person name="Judelson H."/>
            <person name="Kamoun S."/>
            <person name="Kyung K."/>
            <person name="Meijer H."/>
            <person name="Minx P."/>
            <person name="Morris P."/>
            <person name="Nelson J."/>
            <person name="Phuntumart V."/>
            <person name="Qutob D."/>
            <person name="Rehmany A."/>
            <person name="Rougon-Cardoso A."/>
            <person name="Ryden P."/>
            <person name="Torto-Alalibo T."/>
            <person name="Studholme D."/>
            <person name="Wang Y."/>
            <person name="Win J."/>
            <person name="Wood J."/>
            <person name="Clifton S.W."/>
            <person name="Rogers J."/>
            <person name="Van den Ackerveken G."/>
            <person name="Jones J.D."/>
            <person name="McDowell J.M."/>
            <person name="Beynon J."/>
            <person name="Tyler B.M."/>
        </authorList>
    </citation>
    <scope>NUCLEOTIDE SEQUENCE [LARGE SCALE GENOMIC DNA]</scope>
    <source>
        <strain evidence="2">Emoy2</strain>
    </source>
</reference>
<dbReference type="InParanoid" id="M4BFF1"/>
<dbReference type="EMBL" id="JH598203">
    <property type="status" value="NOT_ANNOTATED_CDS"/>
    <property type="molecule type" value="Genomic_DNA"/>
</dbReference>
<dbReference type="VEuPathDB" id="FungiDB:HpaG805020"/>